<dbReference type="Proteomes" id="UP000594261">
    <property type="component" value="Chromosome 4"/>
</dbReference>
<dbReference type="InterPro" id="IPR044974">
    <property type="entry name" value="Disease_R_plants"/>
</dbReference>
<dbReference type="EMBL" id="LRBV02000004">
    <property type="status" value="NOT_ANNOTATED_CDS"/>
    <property type="molecule type" value="Genomic_DNA"/>
</dbReference>
<dbReference type="PANTHER" id="PTHR11017">
    <property type="entry name" value="LEUCINE-RICH REPEAT-CONTAINING PROTEIN"/>
    <property type="match status" value="1"/>
</dbReference>
<dbReference type="GO" id="GO:0006952">
    <property type="term" value="P:defense response"/>
    <property type="evidence" value="ECO:0007669"/>
    <property type="project" value="InterPro"/>
</dbReference>
<evidence type="ECO:0000313" key="5">
    <source>
        <dbReference type="EnsemblPlants" id="QL04p092065:mrna"/>
    </source>
</evidence>
<reference evidence="5 6" key="1">
    <citation type="journal article" date="2016" name="G3 (Bethesda)">
        <title>First Draft Assembly and Annotation of the Genome of a California Endemic Oak Quercus lobata Nee (Fagaceae).</title>
        <authorList>
            <person name="Sork V.L."/>
            <person name="Fitz-Gibbon S.T."/>
            <person name="Puiu D."/>
            <person name="Crepeau M."/>
            <person name="Gugger P.F."/>
            <person name="Sherman R."/>
            <person name="Stevens K."/>
            <person name="Langley C.H."/>
            <person name="Pellegrini M."/>
            <person name="Salzberg S.L."/>
        </authorList>
    </citation>
    <scope>NUCLEOTIDE SEQUENCE [LARGE SCALE GENOMIC DNA]</scope>
    <source>
        <strain evidence="5 6">cv. SW786</strain>
    </source>
</reference>
<dbReference type="InterPro" id="IPR025558">
    <property type="entry name" value="DUF4283"/>
</dbReference>
<evidence type="ECO:0000256" key="1">
    <source>
        <dbReference type="SAM" id="Coils"/>
    </source>
</evidence>
<dbReference type="Gene3D" id="1.25.40.10">
    <property type="entry name" value="Tetratricopeptide repeat domain"/>
    <property type="match status" value="1"/>
</dbReference>
<dbReference type="Pfam" id="PF14111">
    <property type="entry name" value="DUF4283"/>
    <property type="match status" value="1"/>
</dbReference>
<dbReference type="InParanoid" id="A0A7N2LLD4"/>
<evidence type="ECO:0000256" key="2">
    <source>
        <dbReference type="SAM" id="MobiDB-lite"/>
    </source>
</evidence>
<dbReference type="InterPro" id="IPR011990">
    <property type="entry name" value="TPR-like_helical_dom_sf"/>
</dbReference>
<dbReference type="GO" id="GO:0043531">
    <property type="term" value="F:ADP binding"/>
    <property type="evidence" value="ECO:0007669"/>
    <property type="project" value="InterPro"/>
</dbReference>
<evidence type="ECO:0008006" key="7">
    <source>
        <dbReference type="Google" id="ProtNLM"/>
    </source>
</evidence>
<keyword evidence="6" id="KW-1185">Reference proteome</keyword>
<feature type="domain" description="NB-ARC" evidence="3">
    <location>
        <begin position="1093"/>
        <end position="1190"/>
    </location>
</feature>
<dbReference type="Gene3D" id="3.80.10.10">
    <property type="entry name" value="Ribonuclease Inhibitor"/>
    <property type="match status" value="1"/>
</dbReference>
<dbReference type="Gene3D" id="3.40.50.300">
    <property type="entry name" value="P-loop containing nucleotide triphosphate hydrolases"/>
    <property type="match status" value="1"/>
</dbReference>
<dbReference type="PRINTS" id="PR00364">
    <property type="entry name" value="DISEASERSIST"/>
</dbReference>
<protein>
    <recommendedName>
        <fullName evidence="7">DUF4283 domain-containing protein</fullName>
    </recommendedName>
</protein>
<feature type="region of interest" description="Disordered" evidence="2">
    <location>
        <begin position="1619"/>
        <end position="1678"/>
    </location>
</feature>
<evidence type="ECO:0000313" key="6">
    <source>
        <dbReference type="Proteomes" id="UP000594261"/>
    </source>
</evidence>
<dbReference type="InterPro" id="IPR027417">
    <property type="entry name" value="P-loop_NTPase"/>
</dbReference>
<dbReference type="PANTHER" id="PTHR11017:SF559">
    <property type="entry name" value="DISEASE RESISTANCE PROTEIN CHL1"/>
    <property type="match status" value="1"/>
</dbReference>
<sequence length="1917" mass="215302">MHVVIVKTTLMQSKSSQAFSLSNEEEDALHRSTKKIKEGHDPSPPNQNLSYKEKLVGQLPGAYKSAFSLVDSMHEDADSDVEESDLEEGTVALALISKEEKLRIQSQWSKALIVKTFGRTVGYQFLSQRVCELWKPSNRLDLVDLGHDYFLARFESNDDLDHVLKNGPWFIGQHFLAIKSWEPEFQATEANFSQVFLDRPLIKNILIGKFRQQVTFEAGCSNTPFSFQAQTETHTPHPPSTSTTNQLFTSFPSEPCPQNVVGHMAQEQSCRAGGLHDQQYKIGPINDLRMDKQRAAGSLELHLSTNREEHARWVPSSDRSNMALHAQSVVEIHIGQAATPALRSKDLQQLKMSLGERPLRSIARSNGLKLIHTLVATASFPIGTLTKQTEPSRACYHFDVGNPYGQGELATCGMELDDLQEGFRHRMGAMKPSFRSSICDLTKFHVPNIVVVTETVLADPELERSSEPFIIMVSILLFLLDMLGVSGSYDVKTWLILKSLRPLNGEIHAIVKNAIATRPFTFLLSRDRELSQEFTEILNHEEDFWALKSHLDWQIHEDRNTAFFHVKTITRRRYNIIDRMKNPLSDWLTNEQQVIEHILKGFQELYKSQYTASVTHSDFEIDWAIVLSKEESSLLSSDVSSLEIKSAIFSLKPFKAPRIDGLHAGFFQHFWPTLDYSVTKEVKNIFSTGKMPHYLNQTLVALIPKRTSPKLLGHFRPISLCTTVYKAVTKIITTCKTWKAVKASKTGSDFTHLFFADDLILFGQASLTTARAIEDVLTHFCQLSSQKAKYLSNRAIPTPWTSKGSCSCTWAACKASKPLLDMGLRKIINTGNGTSFWYDKWCTIGSIRSMLVGPLNSQKENNLVNDYVASNGCWNLDNLSFSPPQSFLDVIQAIPTNPTFLSSDIIAWSPLSDGNFTLGSSYLVAKVVHQRNQAAPPNIKECIARATEFFCLTQGANQPILRRSLHISWIKPSPEWHKLNTDASVLVASDHACGGGLIRDSSGDWVKVKEYGSVRCRALNGSEGYFPRIFLDFLSSLVLYRFCPSFRHESEFIQDIVKMISHKLRYAFQRDTKGLVGGDSQVKELMSLLAIGLNDVHIIGVWGMGGIGKTTLAKVVYWKVFSEFEGGCFITNIREVYDKCGLLPLQQKLICDILMEENVNIRDVDDGVLMIKNRLCHIRILLVLDDHFDNLKSIKLNNSLNLIATPNFSGVPNLEKLMLEGCINLFEVHPSIVVRKKLTLLNLKGCKNLNCLSSKIEMESLEILIVPDCSKIKRIPEFMRNMESLWILHLDSTSITELPSSIKHLINLASLNLLLDNFRGLKDRECIAHGKLVTLITNILVMVAWDCEKEFSLGTENDFLNWIKSKLWSVGHNGIDEGEEKEDKDDHNNCHIFLSIVGNEEIFSVLERGVSATSILNHILYSRTHKSQTQPTSPKALTNTIFTHLKVGSLQKAVSILFATPILFPYSFYASLLQICTSNHAIIEVWKVESHLVTFSPTPPVFLLNRVIETYGYAISGKSREARELFDRMSECNVISWNAMLVGNGYEMDIVIIGAFVDMYSKCRCLEYAFVVFLEVASRDVWNSINFGCSHNRKGRVILELFGLMGEEGEKADHVTFQAHSPDEEVESCDVEEGKEEVDEGEDEGDKGGQEGEDDGDEGEDDERTLEGGRLGSPGDGHTHPCILPKMWTVNDFKPTMLAKVFKDLQDHYQILNHIPIRLPGKFEKCYSGKTADIGMYDAMFAAELRLPLTSLHRQLANFLGLSKVKDLREKLEKEGRQRKKEQEAKKAVEKELTALLGQVETARANAVAEFKATQSFIESCAGYYGDGFEDCLKQVKSFYPHLDDPLSSTPVGNTIFEETDNSIESEEVPKDDSVVLAQPTADPPVIPVIPSTDPPNVEDPLAQDVQDLSPKGAEIP</sequence>
<feature type="domain" description="DUF4283" evidence="4">
    <location>
        <begin position="106"/>
        <end position="189"/>
    </location>
</feature>
<feature type="coiled-coil region" evidence="1">
    <location>
        <begin position="1765"/>
        <end position="1806"/>
    </location>
</feature>
<dbReference type="Pfam" id="PF00931">
    <property type="entry name" value="NB-ARC"/>
    <property type="match status" value="1"/>
</dbReference>
<feature type="compositionally biased region" description="Acidic residues" evidence="2">
    <location>
        <begin position="1624"/>
        <end position="1664"/>
    </location>
</feature>
<evidence type="ECO:0000259" key="3">
    <source>
        <dbReference type="Pfam" id="PF00931"/>
    </source>
</evidence>
<feature type="region of interest" description="Disordered" evidence="2">
    <location>
        <begin position="1862"/>
        <end position="1917"/>
    </location>
</feature>
<reference evidence="5" key="2">
    <citation type="submission" date="2021-01" db="UniProtKB">
        <authorList>
            <consortium name="EnsemblPlants"/>
        </authorList>
    </citation>
    <scope>IDENTIFICATION</scope>
</reference>
<dbReference type="SUPFAM" id="SSF52058">
    <property type="entry name" value="L domain-like"/>
    <property type="match status" value="1"/>
</dbReference>
<organism evidence="5 6">
    <name type="scientific">Quercus lobata</name>
    <name type="common">Valley oak</name>
    <dbReference type="NCBI Taxonomy" id="97700"/>
    <lineage>
        <taxon>Eukaryota</taxon>
        <taxon>Viridiplantae</taxon>
        <taxon>Streptophyta</taxon>
        <taxon>Embryophyta</taxon>
        <taxon>Tracheophyta</taxon>
        <taxon>Spermatophyta</taxon>
        <taxon>Magnoliopsida</taxon>
        <taxon>eudicotyledons</taxon>
        <taxon>Gunneridae</taxon>
        <taxon>Pentapetalae</taxon>
        <taxon>rosids</taxon>
        <taxon>fabids</taxon>
        <taxon>Fagales</taxon>
        <taxon>Fagaceae</taxon>
        <taxon>Quercus</taxon>
    </lineage>
</organism>
<name>A0A7N2LLD4_QUELO</name>
<accession>A0A7N2LLD4</accession>
<feature type="region of interest" description="Disordered" evidence="2">
    <location>
        <begin position="16"/>
        <end position="49"/>
    </location>
</feature>
<dbReference type="InterPro" id="IPR032675">
    <property type="entry name" value="LRR_dom_sf"/>
</dbReference>
<evidence type="ECO:0000259" key="4">
    <source>
        <dbReference type="Pfam" id="PF14111"/>
    </source>
</evidence>
<dbReference type="InterPro" id="IPR002182">
    <property type="entry name" value="NB-ARC"/>
</dbReference>
<keyword evidence="1" id="KW-0175">Coiled coil</keyword>
<dbReference type="SUPFAM" id="SSF52540">
    <property type="entry name" value="P-loop containing nucleoside triphosphate hydrolases"/>
    <property type="match status" value="1"/>
</dbReference>
<proteinExistence type="predicted"/>
<dbReference type="EnsemblPlants" id="QL04p092065:mrna">
    <property type="protein sequence ID" value="QL04p092065:mrna"/>
    <property type="gene ID" value="QL04p092065"/>
</dbReference>
<dbReference type="Gramene" id="QL04p092065:mrna">
    <property type="protein sequence ID" value="QL04p092065:mrna"/>
    <property type="gene ID" value="QL04p092065"/>
</dbReference>